<keyword evidence="3" id="KW-1185">Reference proteome</keyword>
<evidence type="ECO:0000256" key="1">
    <source>
        <dbReference type="SAM" id="MobiDB-lite"/>
    </source>
</evidence>
<gene>
    <name evidence="2" type="ORF">ACFQ16_27835</name>
</gene>
<dbReference type="NCBIfam" id="TIGR03089">
    <property type="entry name" value="TIGR03089 family protein"/>
    <property type="match status" value="1"/>
</dbReference>
<dbReference type="InterPro" id="IPR017523">
    <property type="entry name" value="Rv3268"/>
</dbReference>
<evidence type="ECO:0000313" key="2">
    <source>
        <dbReference type="EMBL" id="MFD0923571.1"/>
    </source>
</evidence>
<dbReference type="Gene3D" id="3.40.50.12780">
    <property type="entry name" value="N-terminal domain of ligase-like"/>
    <property type="match status" value="1"/>
</dbReference>
<feature type="region of interest" description="Disordered" evidence="1">
    <location>
        <begin position="218"/>
        <end position="240"/>
    </location>
</feature>
<proteinExistence type="predicted"/>
<feature type="compositionally biased region" description="Basic and acidic residues" evidence="1">
    <location>
        <begin position="220"/>
        <end position="232"/>
    </location>
</feature>
<sequence length="240" mass="25065">MSVTRALLGPLLSSGAPKPLITYYDDATGARVELSRATTANWAAKTANWLVDELDVEPGAPVAVALPPHWQTVGVLLGAWWCGAHVTADPRGAEVAFVPASDVDSAAGARTTAAVGLDALGAPVRGLPDSAVDYVSDIRAHGDDFDPLLPVAGGDPALLDLSVDELVARARQRAADLDLAESDRVLSTLDWSLPDGVVDGLLAVLAARASLVQCANPDPQRWDRRQSDERITRQLGAGPA</sequence>
<name>A0ABW3FYU4_9PSEU</name>
<dbReference type="EMBL" id="JBHTIW010000037">
    <property type="protein sequence ID" value="MFD0923571.1"/>
    <property type="molecule type" value="Genomic_DNA"/>
</dbReference>
<dbReference type="Proteomes" id="UP001597018">
    <property type="component" value="Unassembled WGS sequence"/>
</dbReference>
<evidence type="ECO:0000313" key="3">
    <source>
        <dbReference type="Proteomes" id="UP001597018"/>
    </source>
</evidence>
<dbReference type="SUPFAM" id="SSF56801">
    <property type="entry name" value="Acetyl-CoA synthetase-like"/>
    <property type="match status" value="1"/>
</dbReference>
<reference evidence="3" key="1">
    <citation type="journal article" date="2019" name="Int. J. Syst. Evol. Microbiol.">
        <title>The Global Catalogue of Microorganisms (GCM) 10K type strain sequencing project: providing services to taxonomists for standard genome sequencing and annotation.</title>
        <authorList>
            <consortium name="The Broad Institute Genomics Platform"/>
            <consortium name="The Broad Institute Genome Sequencing Center for Infectious Disease"/>
            <person name="Wu L."/>
            <person name="Ma J."/>
        </authorList>
    </citation>
    <scope>NUCLEOTIDE SEQUENCE [LARGE SCALE GENOMIC DNA]</scope>
    <source>
        <strain evidence="3">CCUG 56401</strain>
    </source>
</reference>
<dbReference type="RefSeq" id="WP_263249398.1">
    <property type="nucleotide sequence ID" value="NZ_BAABLT010000047.1"/>
</dbReference>
<accession>A0ABW3FYU4</accession>
<comment type="caution">
    <text evidence="2">The sequence shown here is derived from an EMBL/GenBank/DDBJ whole genome shotgun (WGS) entry which is preliminary data.</text>
</comment>
<protein>
    <submittedName>
        <fullName evidence="2">TIGR03089 family protein</fullName>
    </submittedName>
</protein>
<dbReference type="InterPro" id="IPR042099">
    <property type="entry name" value="ANL_N_sf"/>
</dbReference>
<organism evidence="2 3">
    <name type="scientific">Saccharopolyspora rosea</name>
    <dbReference type="NCBI Taxonomy" id="524884"/>
    <lineage>
        <taxon>Bacteria</taxon>
        <taxon>Bacillati</taxon>
        <taxon>Actinomycetota</taxon>
        <taxon>Actinomycetes</taxon>
        <taxon>Pseudonocardiales</taxon>
        <taxon>Pseudonocardiaceae</taxon>
        <taxon>Saccharopolyspora</taxon>
    </lineage>
</organism>